<proteinExistence type="predicted"/>
<dbReference type="AlphaFoldDB" id="M6FIW2"/>
<comment type="caution">
    <text evidence="1">The sequence shown here is derived from an EMBL/GenBank/DDBJ whole genome shotgun (WGS) entry which is preliminary data.</text>
</comment>
<evidence type="ECO:0000313" key="2">
    <source>
        <dbReference type="Proteomes" id="UP000012101"/>
    </source>
</evidence>
<sequence>MWILAVPINHYKNLIYFEIRKRFFGNYSVFVWIEEWERFDLES</sequence>
<protein>
    <submittedName>
        <fullName evidence="1">Uncharacterized protein</fullName>
    </submittedName>
</protein>
<evidence type="ECO:0000313" key="1">
    <source>
        <dbReference type="EMBL" id="EMM72370.1"/>
    </source>
</evidence>
<organism evidence="1 2">
    <name type="scientific">Leptospira weilii str. 2006001855</name>
    <dbReference type="NCBI Taxonomy" id="996804"/>
    <lineage>
        <taxon>Bacteria</taxon>
        <taxon>Pseudomonadati</taxon>
        <taxon>Spirochaetota</taxon>
        <taxon>Spirochaetia</taxon>
        <taxon>Leptospirales</taxon>
        <taxon>Leptospiraceae</taxon>
        <taxon>Leptospira</taxon>
    </lineage>
</organism>
<dbReference type="Proteomes" id="UP000012101">
    <property type="component" value="Unassembled WGS sequence"/>
</dbReference>
<accession>M6FIW2</accession>
<name>M6FIW2_9LEPT</name>
<dbReference type="EMBL" id="AFJM02000042">
    <property type="protein sequence ID" value="EMM72370.1"/>
    <property type="molecule type" value="Genomic_DNA"/>
</dbReference>
<reference evidence="1 2" key="1">
    <citation type="submission" date="2013-01" db="EMBL/GenBank/DDBJ databases">
        <authorList>
            <person name="Harkins D.M."/>
            <person name="Durkin A.S."/>
            <person name="Brinkac L.M."/>
            <person name="Haft D.H."/>
            <person name="Selengut J.D."/>
            <person name="Sanka R."/>
            <person name="DePew J."/>
            <person name="Purushe J."/>
            <person name="Hospenthal D.R."/>
            <person name="Murray C.K."/>
            <person name="Pimentel G."/>
            <person name="Wasfy M."/>
            <person name="Vinetz J.M."/>
            <person name="Sutton G.G."/>
            <person name="Nierman W.C."/>
            <person name="Fouts D.E."/>
        </authorList>
    </citation>
    <scope>NUCLEOTIDE SEQUENCE [LARGE SCALE GENOMIC DNA]</scope>
    <source>
        <strain evidence="1 2">2006001855</strain>
    </source>
</reference>
<gene>
    <name evidence="1" type="ORF">LEP1GSC038_3845</name>
</gene>